<name>A0ABU2JD75_9ACTN</name>
<comment type="caution">
    <text evidence="5">The sequence shown here is derived from an EMBL/GenBank/DDBJ whole genome shotgun (WGS) entry which is preliminary data.</text>
</comment>
<dbReference type="CDD" id="cd16013">
    <property type="entry name" value="AcpA"/>
    <property type="match status" value="1"/>
</dbReference>
<dbReference type="PANTHER" id="PTHR31956:SF1">
    <property type="entry name" value="NON-SPECIFIC PHOSPHOLIPASE C1"/>
    <property type="match status" value="1"/>
</dbReference>
<dbReference type="InterPro" id="IPR007312">
    <property type="entry name" value="Phosphoesterase"/>
</dbReference>
<proteinExistence type="predicted"/>
<reference evidence="6" key="1">
    <citation type="submission" date="2023-07" db="EMBL/GenBank/DDBJ databases">
        <title>30 novel species of actinomycetes from the DSMZ collection.</title>
        <authorList>
            <person name="Nouioui I."/>
        </authorList>
    </citation>
    <scope>NUCLEOTIDE SEQUENCE [LARGE SCALE GENOMIC DNA]</scope>
    <source>
        <strain evidence="6">DSM 44399</strain>
    </source>
</reference>
<sequence>MSRLSTTVGAVALGSVVALTATAASSAAEPRHSAPSTTTTPIKHLVVIYQENVSFDHYFGTYPKASNTSGQPFHAARHTRAVNNLVHARGAGGRGNLLTNNPNRDAAGNQVNPRRLDPANLNDVLTCDEGHNYDAEQKAFDGGKMDKFITTVGRGAGTNGPGQPCKASDVMNYYDGNTVTGLWNYAQHYAMSDNSFGTTFGPSSPGAINLVSGDTGGVDKMINGAATNGDTVPDGTGGHSLIEDAQPYYDDCSTRDAVSLSGKNVGDNLNAAGVSWGWFEGGFRPTTSFATATGGTQPTSTFTPDQFKGKFASAPASDQGLCNAVHPIGAAVGGTGGTTPGGSNYGNKDDYIAHHEPFQYYRSTANPHHLPPASLSAIGTDTQTVTGGVPQFNTANHQYDMSDFDALVAAISHGYASPDLLPAVSFLKAPGYQDGHPGYSDPIDEQQFVTTEINALQHTPDWASTAVVIAYDDSDGWYDHAYSGIHNPSNTATVATPPGPQDFLTGTGLCGNTSRHTPLAGQNGRCGYGPRLPLIVISPWARHNYVDHTLTDQSSILRGIEDNWRLPRIAGSFDSIAGSLNHLFDFDDRRGENSKLYLDPVTGQPARQD</sequence>
<feature type="chain" id="PRO_5046117774" evidence="4">
    <location>
        <begin position="24"/>
        <end position="609"/>
    </location>
</feature>
<keyword evidence="4" id="KW-0732">Signal</keyword>
<feature type="region of interest" description="Disordered" evidence="3">
    <location>
        <begin position="93"/>
        <end position="117"/>
    </location>
</feature>
<feature type="signal peptide" evidence="4">
    <location>
        <begin position="1"/>
        <end position="23"/>
    </location>
</feature>
<keyword evidence="2" id="KW-0843">Virulence</keyword>
<protein>
    <submittedName>
        <fullName evidence="5">Alkaline phosphatase family protein</fullName>
    </submittedName>
</protein>
<accession>A0ABU2JD75</accession>
<dbReference type="PANTHER" id="PTHR31956">
    <property type="entry name" value="NON-SPECIFIC PHOSPHOLIPASE C4-RELATED"/>
    <property type="match status" value="1"/>
</dbReference>
<evidence type="ECO:0000256" key="2">
    <source>
        <dbReference type="ARBA" id="ARBA00023026"/>
    </source>
</evidence>
<evidence type="ECO:0000313" key="6">
    <source>
        <dbReference type="Proteomes" id="UP001183176"/>
    </source>
</evidence>
<dbReference type="EMBL" id="JAVREH010000025">
    <property type="protein sequence ID" value="MDT0262936.1"/>
    <property type="molecule type" value="Genomic_DNA"/>
</dbReference>
<dbReference type="Pfam" id="PF04185">
    <property type="entry name" value="Phosphoesterase"/>
    <property type="match status" value="2"/>
</dbReference>
<evidence type="ECO:0000256" key="3">
    <source>
        <dbReference type="SAM" id="MobiDB-lite"/>
    </source>
</evidence>
<dbReference type="RefSeq" id="WP_311424083.1">
    <property type="nucleotide sequence ID" value="NZ_JAVREH010000025.1"/>
</dbReference>
<keyword evidence="6" id="KW-1185">Reference proteome</keyword>
<gene>
    <name evidence="5" type="ORF">RM423_16195</name>
</gene>
<dbReference type="InterPro" id="IPR017850">
    <property type="entry name" value="Alkaline_phosphatase_core_sf"/>
</dbReference>
<dbReference type="Gene3D" id="3.40.720.10">
    <property type="entry name" value="Alkaline Phosphatase, subunit A"/>
    <property type="match status" value="2"/>
</dbReference>
<dbReference type="Proteomes" id="UP001183176">
    <property type="component" value="Unassembled WGS sequence"/>
</dbReference>
<keyword evidence="1" id="KW-0378">Hydrolase</keyword>
<organism evidence="5 6">
    <name type="scientific">Jatrophihabitans lederbergiae</name>
    <dbReference type="NCBI Taxonomy" id="3075547"/>
    <lineage>
        <taxon>Bacteria</taxon>
        <taxon>Bacillati</taxon>
        <taxon>Actinomycetota</taxon>
        <taxon>Actinomycetes</taxon>
        <taxon>Jatrophihabitantales</taxon>
        <taxon>Jatrophihabitantaceae</taxon>
        <taxon>Jatrophihabitans</taxon>
    </lineage>
</organism>
<evidence type="ECO:0000313" key="5">
    <source>
        <dbReference type="EMBL" id="MDT0262936.1"/>
    </source>
</evidence>
<evidence type="ECO:0000256" key="1">
    <source>
        <dbReference type="ARBA" id="ARBA00022801"/>
    </source>
</evidence>
<evidence type="ECO:0000256" key="4">
    <source>
        <dbReference type="SAM" id="SignalP"/>
    </source>
</evidence>